<gene>
    <name evidence="4" type="ORF">N0V91_004511</name>
</gene>
<feature type="chain" id="PRO_5040976083" evidence="3">
    <location>
        <begin position="24"/>
        <end position="247"/>
    </location>
</feature>
<feature type="region of interest" description="Disordered" evidence="1">
    <location>
        <begin position="228"/>
        <end position="247"/>
    </location>
</feature>
<evidence type="ECO:0000256" key="1">
    <source>
        <dbReference type="SAM" id="MobiDB-lite"/>
    </source>
</evidence>
<evidence type="ECO:0000256" key="3">
    <source>
        <dbReference type="SAM" id="SignalP"/>
    </source>
</evidence>
<feature type="signal peptide" evidence="3">
    <location>
        <begin position="1"/>
        <end position="23"/>
    </location>
</feature>
<comment type="caution">
    <text evidence="4">The sequence shown here is derived from an EMBL/GenBank/DDBJ whole genome shotgun (WGS) entry which is preliminary data.</text>
</comment>
<name>A0A9W9D835_9PLEO</name>
<feature type="region of interest" description="Disordered" evidence="1">
    <location>
        <begin position="118"/>
        <end position="137"/>
    </location>
</feature>
<evidence type="ECO:0000313" key="5">
    <source>
        <dbReference type="Proteomes" id="UP001140510"/>
    </source>
</evidence>
<protein>
    <submittedName>
        <fullName evidence="4">Uncharacterized protein</fullName>
    </submittedName>
</protein>
<dbReference type="Proteomes" id="UP001140510">
    <property type="component" value="Unassembled WGS sequence"/>
</dbReference>
<keyword evidence="5" id="KW-1185">Reference proteome</keyword>
<keyword evidence="2" id="KW-0812">Transmembrane</keyword>
<dbReference type="AlphaFoldDB" id="A0A9W9D835"/>
<organism evidence="4 5">
    <name type="scientific">Didymella pomorum</name>
    <dbReference type="NCBI Taxonomy" id="749634"/>
    <lineage>
        <taxon>Eukaryota</taxon>
        <taxon>Fungi</taxon>
        <taxon>Dikarya</taxon>
        <taxon>Ascomycota</taxon>
        <taxon>Pezizomycotina</taxon>
        <taxon>Dothideomycetes</taxon>
        <taxon>Pleosporomycetidae</taxon>
        <taxon>Pleosporales</taxon>
        <taxon>Pleosporineae</taxon>
        <taxon>Didymellaceae</taxon>
        <taxon>Didymella</taxon>
    </lineage>
</organism>
<keyword evidence="2" id="KW-1133">Transmembrane helix</keyword>
<reference evidence="4" key="1">
    <citation type="submission" date="2022-10" db="EMBL/GenBank/DDBJ databases">
        <title>Tapping the CABI collections for fungal endophytes: first genome assemblies for Collariella, Neodidymelliopsis, Ascochyta clinopodiicola, Didymella pomorum, Didymosphaeria variabile, Neocosmospora piperis and Neocucurbitaria cava.</title>
        <authorList>
            <person name="Hill R."/>
        </authorList>
    </citation>
    <scope>NUCLEOTIDE SEQUENCE</scope>
    <source>
        <strain evidence="4">IMI 355091</strain>
    </source>
</reference>
<dbReference type="EMBL" id="JAPEVA010000026">
    <property type="protein sequence ID" value="KAJ4406569.1"/>
    <property type="molecule type" value="Genomic_DNA"/>
</dbReference>
<evidence type="ECO:0000256" key="2">
    <source>
        <dbReference type="SAM" id="Phobius"/>
    </source>
</evidence>
<keyword evidence="2" id="KW-0472">Membrane</keyword>
<dbReference type="OrthoDB" id="4157427at2759"/>
<proteinExistence type="predicted"/>
<evidence type="ECO:0000313" key="4">
    <source>
        <dbReference type="EMBL" id="KAJ4406569.1"/>
    </source>
</evidence>
<sequence length="247" mass="26197">MRTMRFPLTSIVALGAYIACVQGASQIALFTDNNCQDSYKGLDGPNGYPNGTCTDMRRSGEYGSLQVVGLDPGCAVTIYIDDPSTTVCGGFQEEIQLGQCWNSTFAYYSIDMCDTPSSSSATPTPSSSSKDSDSQSLTTGTLVGAVLGGLAGGALLLGIALWVLARKKRARKARNAAAAEESHGHDHAYAEVATNPYRSEMDGSYQRHEMEPGKVVYKHEVATPPVELAGWEVRRDGDGGQAGQAPK</sequence>
<accession>A0A9W9D835</accession>
<keyword evidence="3" id="KW-0732">Signal</keyword>
<feature type="transmembrane region" description="Helical" evidence="2">
    <location>
        <begin position="142"/>
        <end position="165"/>
    </location>
</feature>